<dbReference type="NCBIfam" id="NF033591">
    <property type="entry name" value="transpos_IS4_2"/>
    <property type="match status" value="1"/>
</dbReference>
<dbReference type="PANTHER" id="PTHR37319:SF1">
    <property type="entry name" value="TRANSPOSASE TN5 DIMERISATION DOMAIN-CONTAINING PROTEIN"/>
    <property type="match status" value="1"/>
</dbReference>
<dbReference type="InterPro" id="IPR012337">
    <property type="entry name" value="RNaseH-like_sf"/>
</dbReference>
<evidence type="ECO:0000313" key="2">
    <source>
        <dbReference type="EMBL" id="NCS59585.1"/>
    </source>
</evidence>
<gene>
    <name evidence="2" type="ORF">GPJ16_23335</name>
</gene>
<dbReference type="Pfam" id="PF01609">
    <property type="entry name" value="DDE_Tnp_1"/>
    <property type="match status" value="1"/>
</dbReference>
<dbReference type="SUPFAM" id="SSF53098">
    <property type="entry name" value="Ribonuclease H-like"/>
    <property type="match status" value="1"/>
</dbReference>
<comment type="caution">
    <text evidence="2">The sequence shown here is derived from an EMBL/GenBank/DDBJ whole genome shotgun (WGS) entry which is preliminary data.</text>
</comment>
<reference evidence="2" key="1">
    <citation type="journal article" date="2019" name="Mol. Ecol.">
        <title>Genome evolution and host-microbiome shifts correspond with intraspecific niche divergence within harmful algal bloom-forming Microcystis aeruginosa.</title>
        <authorList>
            <person name="Jackrel S.L."/>
            <person name="White J.D."/>
            <person name="Evans J.T."/>
            <person name="Buffin K."/>
            <person name="Hayden K."/>
            <person name="Sarnelle O."/>
            <person name="Denef V.J."/>
        </authorList>
    </citation>
    <scope>NUCLEOTIDE SEQUENCE</scope>
    <source>
        <strain evidence="2">G11-04</strain>
    </source>
</reference>
<accession>A0A966L716</accession>
<dbReference type="AlphaFoldDB" id="A0A966L716"/>
<dbReference type="EMBL" id="JAADAI010000503">
    <property type="protein sequence ID" value="NCS59585.1"/>
    <property type="molecule type" value="Genomic_DNA"/>
</dbReference>
<protein>
    <submittedName>
        <fullName evidence="2">IS4 family transposase</fullName>
    </submittedName>
</protein>
<dbReference type="PANTHER" id="PTHR37319">
    <property type="entry name" value="TRANSPOSASE"/>
    <property type="match status" value="1"/>
</dbReference>
<dbReference type="InterPro" id="IPR002559">
    <property type="entry name" value="Transposase_11"/>
</dbReference>
<dbReference type="InterPro" id="IPR047658">
    <property type="entry name" value="IS4-like_transpos"/>
</dbReference>
<dbReference type="Proteomes" id="UP000799330">
    <property type="component" value="Unassembled WGS sequence"/>
</dbReference>
<feature type="domain" description="Transposase IS4-like" evidence="1">
    <location>
        <begin position="95"/>
        <end position="264"/>
    </location>
</feature>
<organism evidence="2 3">
    <name type="scientific">Microcystis aeruginosa G11-04</name>
    <dbReference type="NCBI Taxonomy" id="2685956"/>
    <lineage>
        <taxon>Bacteria</taxon>
        <taxon>Bacillati</taxon>
        <taxon>Cyanobacteriota</taxon>
        <taxon>Cyanophyceae</taxon>
        <taxon>Oscillatoriophycideae</taxon>
        <taxon>Chroococcales</taxon>
        <taxon>Microcystaceae</taxon>
        <taxon>Microcystis</taxon>
    </lineage>
</organism>
<sequence length="369" mass="43167">MGRARYLLLLMIVGTWQILKQAKLEILAEALPIPILFESRRKKLKRFLKLEILKIERIWFPCLKEMLKQEERFTIKGLIYIAIDRTSWGAINILMVSLIYDKRAMAIYWEILDKKGSSNLEEQKRVLEKILTVLSSHKIVVLGDREFCSVSLGRWLQEQSGYFCLRQKQSTNVKTKEGVYQEMRGLGLSPGTQLFLKDVNITKERGFGPFNLAGKWKKTFRGFPTKEPWYILTNLGDLETAIMAYQKRFDIEEMFRDFKSGGYSLEGSQLAPQYLSKLIIVIAIAYTSATMQGKKIKDMGIQKYVTRPEKRYKGQRRHSSFYVGQHLYHWLGLHQMFLKNIEDLMQISRYRLKDYIKGQRAISLALSTF</sequence>
<name>A0A966L716_MICAE</name>
<evidence type="ECO:0000259" key="1">
    <source>
        <dbReference type="Pfam" id="PF01609"/>
    </source>
</evidence>
<evidence type="ECO:0000313" key="3">
    <source>
        <dbReference type="Proteomes" id="UP000799330"/>
    </source>
</evidence>
<dbReference type="InterPro" id="IPR047768">
    <property type="entry name" value="Tn5p-like"/>
</dbReference>
<dbReference type="GO" id="GO:0006313">
    <property type="term" value="P:DNA transposition"/>
    <property type="evidence" value="ECO:0007669"/>
    <property type="project" value="InterPro"/>
</dbReference>
<dbReference type="GO" id="GO:0003677">
    <property type="term" value="F:DNA binding"/>
    <property type="evidence" value="ECO:0007669"/>
    <property type="project" value="InterPro"/>
</dbReference>
<proteinExistence type="predicted"/>
<dbReference type="GO" id="GO:0004803">
    <property type="term" value="F:transposase activity"/>
    <property type="evidence" value="ECO:0007669"/>
    <property type="project" value="InterPro"/>
</dbReference>